<dbReference type="Pfam" id="PF03600">
    <property type="entry name" value="CitMHS"/>
    <property type="match status" value="1"/>
</dbReference>
<feature type="transmembrane region" description="Helical" evidence="8">
    <location>
        <begin position="583"/>
        <end position="608"/>
    </location>
</feature>
<dbReference type="RefSeq" id="XP_044552131.1">
    <property type="nucleotide sequence ID" value="XM_044700126.1"/>
</dbReference>
<dbReference type="AlphaFoldDB" id="A0AA88GXY1"/>
<name>A0AA88GXY1_NAELO</name>
<evidence type="ECO:0000256" key="1">
    <source>
        <dbReference type="ARBA" id="ARBA00004651"/>
    </source>
</evidence>
<feature type="transmembrane region" description="Helical" evidence="8">
    <location>
        <begin position="201"/>
        <end position="234"/>
    </location>
</feature>
<evidence type="ECO:0000256" key="7">
    <source>
        <dbReference type="SAM" id="MobiDB-lite"/>
    </source>
</evidence>
<keyword evidence="6 8" id="KW-0472">Membrane</keyword>
<dbReference type="InterPro" id="IPR004680">
    <property type="entry name" value="Cit_transptr-like_dom"/>
</dbReference>
<comment type="caution">
    <text evidence="10">The sequence shown here is derived from an EMBL/GenBank/DDBJ whole genome shotgun (WGS) entry which is preliminary data.</text>
</comment>
<dbReference type="GO" id="GO:0055085">
    <property type="term" value="P:transmembrane transport"/>
    <property type="evidence" value="ECO:0007669"/>
    <property type="project" value="InterPro"/>
</dbReference>
<evidence type="ECO:0000256" key="4">
    <source>
        <dbReference type="ARBA" id="ARBA00022692"/>
    </source>
</evidence>
<dbReference type="GeneID" id="68093445"/>
<feature type="region of interest" description="Disordered" evidence="7">
    <location>
        <begin position="328"/>
        <end position="349"/>
    </location>
</feature>
<dbReference type="PANTHER" id="PTHR43302:SF5">
    <property type="entry name" value="TRANSPORTER ARSB-RELATED"/>
    <property type="match status" value="1"/>
</dbReference>
<keyword evidence="5 8" id="KW-1133">Transmembrane helix</keyword>
<accession>A0AA88GXY1</accession>
<reference evidence="10 11" key="1">
    <citation type="journal article" date="2018" name="BMC Genomics">
        <title>The genome of Naegleria lovaniensis, the basis for a comparative approach to unravel pathogenicity factors of the human pathogenic amoeba N. fowleri.</title>
        <authorList>
            <person name="Liechti N."/>
            <person name="Schurch N."/>
            <person name="Bruggmann R."/>
            <person name="Wittwer M."/>
        </authorList>
    </citation>
    <scope>NUCLEOTIDE SEQUENCE [LARGE SCALE GENOMIC DNA]</scope>
    <source>
        <strain evidence="10 11">ATCC 30569</strain>
    </source>
</reference>
<proteinExistence type="predicted"/>
<protein>
    <recommendedName>
        <fullName evidence="9">Citrate transporter-like domain-containing protein</fullName>
    </recommendedName>
</protein>
<feature type="transmembrane region" description="Helical" evidence="8">
    <location>
        <begin position="283"/>
        <end position="303"/>
    </location>
</feature>
<feature type="transmembrane region" description="Helical" evidence="8">
    <location>
        <begin position="124"/>
        <end position="141"/>
    </location>
</feature>
<feature type="transmembrane region" description="Helical" evidence="8">
    <location>
        <begin position="628"/>
        <end position="649"/>
    </location>
</feature>
<evidence type="ECO:0000313" key="10">
    <source>
        <dbReference type="EMBL" id="KAG2388139.1"/>
    </source>
</evidence>
<feature type="domain" description="Citrate transporter-like" evidence="9">
    <location>
        <begin position="122"/>
        <end position="564"/>
    </location>
</feature>
<evidence type="ECO:0000256" key="3">
    <source>
        <dbReference type="ARBA" id="ARBA00022475"/>
    </source>
</evidence>
<feature type="transmembrane region" description="Helical" evidence="8">
    <location>
        <begin position="477"/>
        <end position="498"/>
    </location>
</feature>
<evidence type="ECO:0000256" key="6">
    <source>
        <dbReference type="ARBA" id="ARBA00023136"/>
    </source>
</evidence>
<gene>
    <name evidence="10" type="ORF">C9374_000989</name>
</gene>
<evidence type="ECO:0000313" key="11">
    <source>
        <dbReference type="Proteomes" id="UP000816034"/>
    </source>
</evidence>
<keyword evidence="4 8" id="KW-0812">Transmembrane</keyword>
<evidence type="ECO:0000256" key="8">
    <source>
        <dbReference type="SAM" id="Phobius"/>
    </source>
</evidence>
<comment type="subcellular location">
    <subcellularLocation>
        <location evidence="1">Cell membrane</location>
        <topology evidence="1">Multi-pass membrane protein</topology>
    </subcellularLocation>
</comment>
<evidence type="ECO:0000256" key="2">
    <source>
        <dbReference type="ARBA" id="ARBA00022448"/>
    </source>
</evidence>
<feature type="transmembrane region" description="Helical" evidence="8">
    <location>
        <begin position="161"/>
        <end position="189"/>
    </location>
</feature>
<feature type="compositionally biased region" description="Low complexity" evidence="7">
    <location>
        <begin position="88"/>
        <end position="104"/>
    </location>
</feature>
<dbReference type="GO" id="GO:0005886">
    <property type="term" value="C:plasma membrane"/>
    <property type="evidence" value="ECO:0007669"/>
    <property type="project" value="UniProtKB-SubCell"/>
</dbReference>
<dbReference type="Proteomes" id="UP000816034">
    <property type="component" value="Unassembled WGS sequence"/>
</dbReference>
<keyword evidence="3" id="KW-1003">Cell membrane</keyword>
<organism evidence="10 11">
    <name type="scientific">Naegleria lovaniensis</name>
    <name type="common">Amoeba</name>
    <dbReference type="NCBI Taxonomy" id="51637"/>
    <lineage>
        <taxon>Eukaryota</taxon>
        <taxon>Discoba</taxon>
        <taxon>Heterolobosea</taxon>
        <taxon>Tetramitia</taxon>
        <taxon>Eutetramitia</taxon>
        <taxon>Vahlkampfiidae</taxon>
        <taxon>Naegleria</taxon>
    </lineage>
</organism>
<sequence length="650" mass="72758">MSFSTAARGSFQSQHLLSSENSSSTSTSHYTFHAWFCMAVFIVDIVFIIGAPRIPIFPTLHTWKRWFQWLQFKLFRTRQNSDDDTGVNDSDNNENSNENNNSTPSSSSLLFNHLVQFYHIDLDMSWASVIAIVVLLASGTLDWNNMKIGLLGAEGQHLQPYSILLLFMSLSYVCVSLDVTGLFSYIANWIIKKSNYNGHKLFIWFSLFASVLTIFTSNDIVILTLTPICCYMCLSSRNLDPVPYVISQFFLANVWSVLLEIGNPTNVIVALAYELNFLVYSKWMALPAISSGTVCFILLYIFFYSSIPKKIELVHDAQQNEEIRVPHQSREELEEASAQQEGPPSSAIVDSLNNDPASNHLSNALLEDSPNTAGNTMEEASSHLSKSSTSSLDVKSAVVKSVALLLCLVTLSVTSLIKFGDTGETIPPWIVTCSFFGFSLIYDFVMDSLQLFRIYYRKTMKKPFDSLIWKVLVRLPWKIIPFILSMFTIVQLLNYYGWTDLLAKKAAEIIITLSGNQSPEALAEGKTSVQAILAATMVMSYLSSLACNVINNQPMTILFTSVISSKEYKILTPVQRKGSMFSLILGSNFGANITLFGALAGIMFLSILRQNGITNKQVNYFTFLKYGLIITPIVILVGSFFIFIELLIFE</sequence>
<evidence type="ECO:0000256" key="5">
    <source>
        <dbReference type="ARBA" id="ARBA00022989"/>
    </source>
</evidence>
<evidence type="ECO:0000259" key="9">
    <source>
        <dbReference type="Pfam" id="PF03600"/>
    </source>
</evidence>
<dbReference type="PANTHER" id="PTHR43302">
    <property type="entry name" value="TRANSPORTER ARSB-RELATED"/>
    <property type="match status" value="1"/>
</dbReference>
<dbReference type="EMBL" id="PYSW02000011">
    <property type="protein sequence ID" value="KAG2388139.1"/>
    <property type="molecule type" value="Genomic_DNA"/>
</dbReference>
<keyword evidence="2" id="KW-0813">Transport</keyword>
<keyword evidence="11" id="KW-1185">Reference proteome</keyword>
<feature type="transmembrane region" description="Helical" evidence="8">
    <location>
        <begin position="397"/>
        <end position="417"/>
    </location>
</feature>
<feature type="transmembrane region" description="Helical" evidence="8">
    <location>
        <begin position="429"/>
        <end position="456"/>
    </location>
</feature>
<feature type="transmembrane region" description="Helical" evidence="8">
    <location>
        <begin position="529"/>
        <end position="550"/>
    </location>
</feature>
<feature type="transmembrane region" description="Helical" evidence="8">
    <location>
        <begin position="32"/>
        <end position="51"/>
    </location>
</feature>
<feature type="region of interest" description="Disordered" evidence="7">
    <location>
        <begin position="80"/>
        <end position="104"/>
    </location>
</feature>